<sequence length="85" mass="8533">MGSLAGFPALSIGVRDTKINIVARAFQNLLLQVQPVALRVVLLGIPQAVSPVLATGALLHAAGVGPVVAVGLLQAVCIGLPCSLN</sequence>
<accession>C4ML25</accession>
<organism evidence="1 2">
    <name type="scientific">Xanthomonas phage phiL7</name>
    <dbReference type="NCBI Taxonomy" id="538979"/>
    <lineage>
        <taxon>Viruses</taxon>
        <taxon>Duplodnaviria</taxon>
        <taxon>Heunggongvirae</taxon>
        <taxon>Uroviricota</taxon>
        <taxon>Caudoviricetes</taxon>
        <taxon>Eisenstarkvirus</taxon>
        <taxon>Eisenstarkvirus L7</taxon>
    </lineage>
</organism>
<name>C4ML25_9CAUD</name>
<keyword evidence="2" id="KW-1185">Reference proteome</keyword>
<dbReference type="EMBL" id="EU717894">
    <property type="protein sequence ID" value="ACE75765.1"/>
    <property type="molecule type" value="Genomic_DNA"/>
</dbReference>
<dbReference type="RefSeq" id="YP_002922639.1">
    <property type="nucleotide sequence ID" value="NC_012742.1"/>
</dbReference>
<dbReference type="Proteomes" id="UP000001480">
    <property type="component" value="Segment"/>
</dbReference>
<reference evidence="1 2" key="1">
    <citation type="journal article" date="2009" name="Appl. Environ. Microbiol.">
        <title>Genomic characterization of the intron-containing T7-like phage phiL7 of Xanthomonas campestris.</title>
        <authorList>
            <person name="Lee C.N."/>
            <person name="Lin J.W."/>
            <person name="Weng S.F."/>
            <person name="Tseng Y.H."/>
        </authorList>
    </citation>
    <scope>NUCLEOTIDE SEQUENCE</scope>
</reference>
<evidence type="ECO:0000313" key="1">
    <source>
        <dbReference type="EMBL" id="ACE75765.1"/>
    </source>
</evidence>
<dbReference type="KEGG" id="vg:7943849"/>
<evidence type="ECO:0000313" key="2">
    <source>
        <dbReference type="Proteomes" id="UP000001480"/>
    </source>
</evidence>
<proteinExistence type="predicted"/>
<dbReference type="GeneID" id="7943849"/>
<protein>
    <submittedName>
        <fullName evidence="1">p25</fullName>
    </submittedName>
</protein>